<sequence length="653" mass="71796">MKRVVAFNSGVAFFEYAGTVTGDQTMTLSFDARDINDVLKSLVLLDLDGGHASAVTYDNREPIARSLEALSVDLRANAGLADLLRQLRGHIIQLADEKQTRGRIVSVERRRVPGGDEPLEQDVLLLSVKGVLRTYAVEGLPGLRLADEQLNADFQRALELLAMRSSSETKQVTIDFRGEGERRVRVGLIQEFPVWKTSYRLVLDDDDKPLLQGWAMVENTSNAKWEGVDLALVSGRPISFQMDLYEPLYVRRPMVKAEQFAGLVPRVHQGAFDSDPFADADADPFDARQLDMPARQRGGGGFGGGGFGGGGGAFGGSAGVNLPEERDLSRGMQSSQQTAAVGGEVGELFRYQIATPVTLDPEHSTMLPIVNSQVQGERLSIYNAAVHSVHPLRGLRLTNSTDLHLAAGPITVFDGGEYAGDARLGDVPAGEQRLLSYAVDQECEVTTRQLDAVQTLVDARIVGGAIVLKHRTARDHVYAVKNAADKPRTVLIEHPVDPLWEVTMPAKAAETTRDWRRFELSVPAGETDTLRVGERSVSEHSVALSSINDRLLATLLADDAVGHEVKQTLREFAQRRRELAAAQAALAATTGRLTNIALEHNRIRKNMQTLDKTSQLYRRYEEKLGAQETEIERLQTTSREQQSRINELKQQPN</sequence>
<evidence type="ECO:0000313" key="2">
    <source>
        <dbReference type="EMBL" id="TWT37095.1"/>
    </source>
</evidence>
<gene>
    <name evidence="2" type="ORF">KOR34_20420</name>
</gene>
<keyword evidence="3" id="KW-1185">Reference proteome</keyword>
<protein>
    <recommendedName>
        <fullName evidence="4">DUF4139 domain-containing protein</fullName>
    </recommendedName>
</protein>
<reference evidence="2 3" key="1">
    <citation type="submission" date="2019-02" db="EMBL/GenBank/DDBJ databases">
        <title>Deep-cultivation of Planctomycetes and their phenomic and genomic characterization uncovers novel biology.</title>
        <authorList>
            <person name="Wiegand S."/>
            <person name="Jogler M."/>
            <person name="Boedeker C."/>
            <person name="Pinto D."/>
            <person name="Vollmers J."/>
            <person name="Rivas-Marin E."/>
            <person name="Kohn T."/>
            <person name="Peeters S.H."/>
            <person name="Heuer A."/>
            <person name="Rast P."/>
            <person name="Oberbeckmann S."/>
            <person name="Bunk B."/>
            <person name="Jeske O."/>
            <person name="Meyerdierks A."/>
            <person name="Storesund J.E."/>
            <person name="Kallscheuer N."/>
            <person name="Luecker S."/>
            <person name="Lage O.M."/>
            <person name="Pohl T."/>
            <person name="Merkel B.J."/>
            <person name="Hornburger P."/>
            <person name="Mueller R.-W."/>
            <person name="Bruemmer F."/>
            <person name="Labrenz M."/>
            <person name="Spormann A.M."/>
            <person name="Op Den Camp H."/>
            <person name="Overmann J."/>
            <person name="Amann R."/>
            <person name="Jetten M.S.M."/>
            <person name="Mascher T."/>
            <person name="Medema M.H."/>
            <person name="Devos D.P."/>
            <person name="Kaster A.-K."/>
            <person name="Ovreas L."/>
            <person name="Rohde M."/>
            <person name="Galperin M.Y."/>
            <person name="Jogler C."/>
        </authorList>
    </citation>
    <scope>NUCLEOTIDE SEQUENCE [LARGE SCALE GENOMIC DNA]</scope>
    <source>
        <strain evidence="2 3">KOR34</strain>
    </source>
</reference>
<dbReference type="PANTHER" id="PTHR38075:SF1">
    <property type="entry name" value="DUF4139 DOMAIN-CONTAINING PROTEIN"/>
    <property type="match status" value="1"/>
</dbReference>
<evidence type="ECO:0000313" key="3">
    <source>
        <dbReference type="Proteomes" id="UP000316714"/>
    </source>
</evidence>
<dbReference type="Proteomes" id="UP000316714">
    <property type="component" value="Unassembled WGS sequence"/>
</dbReference>
<name>A0A5C5VH92_9BACT</name>
<feature type="compositionally biased region" description="Polar residues" evidence="1">
    <location>
        <begin position="634"/>
        <end position="653"/>
    </location>
</feature>
<comment type="caution">
    <text evidence="2">The sequence shown here is derived from an EMBL/GenBank/DDBJ whole genome shotgun (WGS) entry which is preliminary data.</text>
</comment>
<feature type="region of interest" description="Disordered" evidence="1">
    <location>
        <begin position="631"/>
        <end position="653"/>
    </location>
</feature>
<organism evidence="2 3">
    <name type="scientific">Posidoniimonas corsicana</name>
    <dbReference type="NCBI Taxonomy" id="1938618"/>
    <lineage>
        <taxon>Bacteria</taxon>
        <taxon>Pseudomonadati</taxon>
        <taxon>Planctomycetota</taxon>
        <taxon>Planctomycetia</taxon>
        <taxon>Pirellulales</taxon>
        <taxon>Lacipirellulaceae</taxon>
        <taxon>Posidoniimonas</taxon>
    </lineage>
</organism>
<evidence type="ECO:0000256" key="1">
    <source>
        <dbReference type="SAM" id="MobiDB-lite"/>
    </source>
</evidence>
<evidence type="ECO:0008006" key="4">
    <source>
        <dbReference type="Google" id="ProtNLM"/>
    </source>
</evidence>
<accession>A0A5C5VH92</accession>
<proteinExistence type="predicted"/>
<dbReference type="AlphaFoldDB" id="A0A5C5VH92"/>
<dbReference type="EMBL" id="SIHJ01000001">
    <property type="protein sequence ID" value="TWT37095.1"/>
    <property type="molecule type" value="Genomic_DNA"/>
</dbReference>
<dbReference type="PANTHER" id="PTHR38075">
    <property type="entry name" value="DUF4139 DOMAIN-CONTAINING PROTEIN"/>
    <property type="match status" value="1"/>
</dbReference>